<evidence type="ECO:0000259" key="1">
    <source>
        <dbReference type="Pfam" id="PF05229"/>
    </source>
</evidence>
<name>A0A1H9F7K0_9GAMM</name>
<keyword evidence="3" id="KW-1185">Reference proteome</keyword>
<dbReference type="InterPro" id="IPR053167">
    <property type="entry name" value="Spore_coat_component"/>
</dbReference>
<sequence length="271" mass="28483">MDLICILQGGRTKVSPYICAKTVFSGITSSVSNQALAYQLVNLSVGGVTRTSSLSTDTWYGPARTVSSGYQVPYSITFRVPTNTNILRAYPTGSYQGSFHLIIDMQDGSGACEGSAGGGWDYADLTMTYTLTMPSYCQLNTSKTLDFGTISDINTASQNYDATSAVFSVCNLNTPYTLYLGSGNNSLTGTRRMANGSAYIPYQLYKTTPSASAAVWDETGGTSSVGGSGGVSLTGTGNIQTTTIYGRIAKGTAIPGNTGTYTDTVVITLTY</sequence>
<keyword evidence="2" id="KW-0946">Virion</keyword>
<keyword evidence="2" id="KW-0167">Capsid protein</keyword>
<evidence type="ECO:0000313" key="2">
    <source>
        <dbReference type="EMBL" id="SEQ33946.1"/>
    </source>
</evidence>
<dbReference type="STRING" id="988801.SAMN05216522_102199"/>
<dbReference type="SMART" id="SM00972">
    <property type="entry name" value="SCPU"/>
    <property type="match status" value="1"/>
</dbReference>
<dbReference type="EMBL" id="FOGC01000002">
    <property type="protein sequence ID" value="SEQ33946.1"/>
    <property type="molecule type" value="Genomic_DNA"/>
</dbReference>
<reference evidence="3" key="1">
    <citation type="submission" date="2016-10" db="EMBL/GenBank/DDBJ databases">
        <authorList>
            <person name="Varghese N."/>
            <person name="Submissions S."/>
        </authorList>
    </citation>
    <scope>NUCLEOTIDE SEQUENCE [LARGE SCALE GENOMIC DNA]</scope>
    <source>
        <strain evidence="3">8N4</strain>
    </source>
</reference>
<dbReference type="PANTHER" id="PTHR37089">
    <property type="entry name" value="PROTEIN U-RELATED"/>
    <property type="match status" value="1"/>
</dbReference>
<gene>
    <name evidence="2" type="ORF">SAMN05216522_102199</name>
</gene>
<dbReference type="Proteomes" id="UP000242515">
    <property type="component" value="Unassembled WGS sequence"/>
</dbReference>
<dbReference type="Pfam" id="PF05229">
    <property type="entry name" value="SCPU"/>
    <property type="match status" value="1"/>
</dbReference>
<dbReference type="AlphaFoldDB" id="A0A1H9F7K0"/>
<proteinExistence type="predicted"/>
<dbReference type="RefSeq" id="WP_092673001.1">
    <property type="nucleotide sequence ID" value="NZ_FOGC01000002.1"/>
</dbReference>
<feature type="domain" description="Spore coat protein U/FanG" evidence="1">
    <location>
        <begin position="126"/>
        <end position="268"/>
    </location>
</feature>
<dbReference type="InterPro" id="IPR007893">
    <property type="entry name" value="Spore_coat_U/FanG"/>
</dbReference>
<dbReference type="OrthoDB" id="6078729at2"/>
<organism evidence="2 3">
    <name type="scientific">Rosenbergiella nectarea</name>
    <dbReference type="NCBI Taxonomy" id="988801"/>
    <lineage>
        <taxon>Bacteria</taxon>
        <taxon>Pseudomonadati</taxon>
        <taxon>Pseudomonadota</taxon>
        <taxon>Gammaproteobacteria</taxon>
        <taxon>Enterobacterales</taxon>
        <taxon>Erwiniaceae</taxon>
        <taxon>Rosenbergiella</taxon>
    </lineage>
</organism>
<accession>A0A1H9F7K0</accession>
<protein>
    <submittedName>
        <fullName evidence="2">Spore coat protein U (SCPU) domain-containing protein</fullName>
    </submittedName>
</protein>
<evidence type="ECO:0000313" key="3">
    <source>
        <dbReference type="Proteomes" id="UP000242515"/>
    </source>
</evidence>